<evidence type="ECO:0000313" key="2">
    <source>
        <dbReference type="WBParaSite" id="PDA_v2.g30793.t1"/>
    </source>
</evidence>
<accession>A0A914QGA8</accession>
<protein>
    <submittedName>
        <fullName evidence="2">Uncharacterized protein</fullName>
    </submittedName>
</protein>
<evidence type="ECO:0000313" key="1">
    <source>
        <dbReference type="Proteomes" id="UP000887578"/>
    </source>
</evidence>
<proteinExistence type="predicted"/>
<dbReference type="Proteomes" id="UP000887578">
    <property type="component" value="Unplaced"/>
</dbReference>
<sequence length="307" mass="35557">MDSSKPACATFFEDSTMVISKRDRFYAKYYQQNFSMPNSIIFYIAKNPKTAGFYLKMVKTCKYFFIKNKIIIIQNLDAGDGEWRSGNVALNFTKYNCKYWITDKIKASGLGFVGKNIFSPIIPRLYQCDVKCLFLSDQIISYNDLSLLISSAERIGFIDVFAKYADSSDVQLEDIVAIAIKAYEISVIKPTITSKTMKELTKLANFTKLDNLNLHNLSEVFDIDAFYCYMKKNQQTKLHISFDEQISEGYMNRLETIVDEILETKQFNYKLVAEILGTNQFDYKPPFIGFTGLDIQKFRKLCQIFFY</sequence>
<organism evidence="1 2">
    <name type="scientific">Panagrolaimus davidi</name>
    <dbReference type="NCBI Taxonomy" id="227884"/>
    <lineage>
        <taxon>Eukaryota</taxon>
        <taxon>Metazoa</taxon>
        <taxon>Ecdysozoa</taxon>
        <taxon>Nematoda</taxon>
        <taxon>Chromadorea</taxon>
        <taxon>Rhabditida</taxon>
        <taxon>Tylenchina</taxon>
        <taxon>Panagrolaimomorpha</taxon>
        <taxon>Panagrolaimoidea</taxon>
        <taxon>Panagrolaimidae</taxon>
        <taxon>Panagrolaimus</taxon>
    </lineage>
</organism>
<reference evidence="2" key="1">
    <citation type="submission" date="2022-11" db="UniProtKB">
        <authorList>
            <consortium name="WormBaseParasite"/>
        </authorList>
    </citation>
    <scope>IDENTIFICATION</scope>
</reference>
<name>A0A914QGA8_9BILA</name>
<dbReference type="AlphaFoldDB" id="A0A914QGA8"/>
<keyword evidence="1" id="KW-1185">Reference proteome</keyword>
<dbReference type="WBParaSite" id="PDA_v2.g30793.t1">
    <property type="protein sequence ID" value="PDA_v2.g30793.t1"/>
    <property type="gene ID" value="PDA_v2.g30793"/>
</dbReference>